<evidence type="ECO:0000256" key="1">
    <source>
        <dbReference type="SAM" id="MobiDB-lite"/>
    </source>
</evidence>
<dbReference type="Pfam" id="PF06172">
    <property type="entry name" value="Cupin_5"/>
    <property type="match status" value="1"/>
</dbReference>
<reference evidence="3" key="2">
    <citation type="submission" date="2020-09" db="EMBL/GenBank/DDBJ databases">
        <title>Reference genome assembly for Australian Ascochyta lentis isolate Al4.</title>
        <authorList>
            <person name="Lee R.C."/>
            <person name="Farfan-Caceres L.M."/>
            <person name="Debler J.W."/>
            <person name="Williams A.H."/>
            <person name="Henares B.M."/>
        </authorList>
    </citation>
    <scope>NUCLEOTIDE SEQUENCE</scope>
    <source>
        <strain evidence="3">Al4</strain>
    </source>
</reference>
<dbReference type="Proteomes" id="UP000651452">
    <property type="component" value="Unassembled WGS sequence"/>
</dbReference>
<dbReference type="InterPro" id="IPR011051">
    <property type="entry name" value="RmlC_Cupin_sf"/>
</dbReference>
<keyword evidence="4" id="KW-1185">Reference proteome</keyword>
<dbReference type="EMBL" id="RZGK01000007">
    <property type="protein sequence ID" value="KAF9697863.1"/>
    <property type="molecule type" value="Genomic_DNA"/>
</dbReference>
<feature type="domain" description="DUF985" evidence="2">
    <location>
        <begin position="24"/>
        <end position="198"/>
    </location>
</feature>
<dbReference type="OrthoDB" id="6614653at2759"/>
<dbReference type="InterPro" id="IPR039935">
    <property type="entry name" value="YML079W-like"/>
</dbReference>
<accession>A0A8H7J987</accession>
<name>A0A8H7J987_9PLEO</name>
<evidence type="ECO:0000313" key="4">
    <source>
        <dbReference type="Proteomes" id="UP000651452"/>
    </source>
</evidence>
<evidence type="ECO:0000259" key="2">
    <source>
        <dbReference type="Pfam" id="PF06172"/>
    </source>
</evidence>
<dbReference type="Gene3D" id="2.60.120.10">
    <property type="entry name" value="Jelly Rolls"/>
    <property type="match status" value="1"/>
</dbReference>
<feature type="compositionally biased region" description="Basic and acidic residues" evidence="1">
    <location>
        <begin position="64"/>
        <end position="82"/>
    </location>
</feature>
<dbReference type="PANTHER" id="PTHR33387">
    <property type="entry name" value="RMLC-LIKE JELLY ROLL FOLD PROTEIN"/>
    <property type="match status" value="1"/>
</dbReference>
<protein>
    <recommendedName>
        <fullName evidence="2">DUF985 domain-containing protein</fullName>
    </recommendedName>
</protein>
<dbReference type="AlphaFoldDB" id="A0A8H7J987"/>
<dbReference type="InterPro" id="IPR009327">
    <property type="entry name" value="Cupin_DUF985"/>
</dbReference>
<dbReference type="InterPro" id="IPR014710">
    <property type="entry name" value="RmlC-like_jellyroll"/>
</dbReference>
<evidence type="ECO:0000313" key="3">
    <source>
        <dbReference type="EMBL" id="KAF9697863.1"/>
    </source>
</evidence>
<gene>
    <name evidence="3" type="ORF">EKO04_004289</name>
</gene>
<dbReference type="SUPFAM" id="SSF51182">
    <property type="entry name" value="RmlC-like cupins"/>
    <property type="match status" value="1"/>
</dbReference>
<dbReference type="PANTHER" id="PTHR33387:SF3">
    <property type="entry name" value="DUF985 DOMAIN-CONTAINING PROTEIN"/>
    <property type="match status" value="1"/>
</dbReference>
<proteinExistence type="predicted"/>
<dbReference type="CDD" id="cd06121">
    <property type="entry name" value="cupin_YML079wp"/>
    <property type="match status" value="1"/>
</dbReference>
<feature type="region of interest" description="Disordered" evidence="1">
    <location>
        <begin position="51"/>
        <end position="82"/>
    </location>
</feature>
<organism evidence="3 4">
    <name type="scientific">Ascochyta lentis</name>
    <dbReference type="NCBI Taxonomy" id="205686"/>
    <lineage>
        <taxon>Eukaryota</taxon>
        <taxon>Fungi</taxon>
        <taxon>Dikarya</taxon>
        <taxon>Ascomycota</taxon>
        <taxon>Pezizomycotina</taxon>
        <taxon>Dothideomycetes</taxon>
        <taxon>Pleosporomycetidae</taxon>
        <taxon>Pleosporales</taxon>
        <taxon>Pleosporineae</taxon>
        <taxon>Didymellaceae</taxon>
        <taxon>Ascochyta</taxon>
    </lineage>
</organism>
<comment type="caution">
    <text evidence="3">The sequence shown here is derived from an EMBL/GenBank/DDBJ whole genome shotgun (WGS) entry which is preliminary data.</text>
</comment>
<reference evidence="3" key="1">
    <citation type="submission" date="2018-12" db="EMBL/GenBank/DDBJ databases">
        <authorList>
            <person name="Syme R.A."/>
            <person name="Farfan-Caceres L."/>
            <person name="Lichtenzveig J."/>
        </authorList>
    </citation>
    <scope>NUCLEOTIDE SEQUENCE</scope>
    <source>
        <strain evidence="3">Al4</strain>
    </source>
</reference>
<sequence>MPSNKLTPSFPLGTHNAETPTTSRLINDLSLIPHPEGGYFVELDRDERRVKNPFSATTTTTTTADEKKNANEEKNEDEVKERNASTSILYFLTPHRPQGSFHRNKARTVHTLIRGRGTYVLLHPDEGEGGKRRVESFVVGHDVAAGEKVVWVVEGGRYKASFLLPDRRQDGEDGGGEESCLLISETVVPGFEFSDHDFLTKQKFEEILSSEQRDELAWLVRDE</sequence>